<proteinExistence type="predicted"/>
<dbReference type="Proteomes" id="UP000199515">
    <property type="component" value="Unassembled WGS sequence"/>
</dbReference>
<dbReference type="InterPro" id="IPR027417">
    <property type="entry name" value="P-loop_NTPase"/>
</dbReference>
<reference evidence="3 4" key="1">
    <citation type="submission" date="2016-10" db="EMBL/GenBank/DDBJ databases">
        <authorList>
            <person name="de Groot N.N."/>
        </authorList>
    </citation>
    <scope>NUCLEOTIDE SEQUENCE [LARGE SCALE GENOMIC DNA]</scope>
    <source>
        <strain evidence="3 4">CPCC 202699</strain>
    </source>
</reference>
<organism evidence="3 4">
    <name type="scientific">Amycolatopsis xylanica</name>
    <dbReference type="NCBI Taxonomy" id="589385"/>
    <lineage>
        <taxon>Bacteria</taxon>
        <taxon>Bacillati</taxon>
        <taxon>Actinomycetota</taxon>
        <taxon>Actinomycetes</taxon>
        <taxon>Pseudonocardiales</taxon>
        <taxon>Pseudonocardiaceae</taxon>
        <taxon>Amycolatopsis</taxon>
    </lineage>
</organism>
<name>A0A1H3ESJ1_9PSEU</name>
<keyword evidence="4" id="KW-1185">Reference proteome</keyword>
<dbReference type="InterPro" id="IPR052735">
    <property type="entry name" value="NAD_biosynth-regulator"/>
</dbReference>
<dbReference type="SUPFAM" id="SSF52540">
    <property type="entry name" value="P-loop containing nucleoside triphosphate hydrolases"/>
    <property type="match status" value="1"/>
</dbReference>
<dbReference type="Pfam" id="PF01467">
    <property type="entry name" value="CTP_transf_like"/>
    <property type="match status" value="1"/>
</dbReference>
<dbReference type="InterPro" id="IPR004821">
    <property type="entry name" value="Cyt_trans-like"/>
</dbReference>
<dbReference type="EMBL" id="FNON01000003">
    <property type="protein sequence ID" value="SDX81620.1"/>
    <property type="molecule type" value="Genomic_DNA"/>
</dbReference>
<evidence type="ECO:0000259" key="2">
    <source>
        <dbReference type="Pfam" id="PF13521"/>
    </source>
</evidence>
<dbReference type="GO" id="GO:0016779">
    <property type="term" value="F:nucleotidyltransferase activity"/>
    <property type="evidence" value="ECO:0007669"/>
    <property type="project" value="UniProtKB-KW"/>
</dbReference>
<dbReference type="PANTHER" id="PTHR37512:SF1">
    <property type="entry name" value="NADR_TTD14 AAA DOMAIN-CONTAINING PROTEIN"/>
    <property type="match status" value="1"/>
</dbReference>
<dbReference type="STRING" id="589385.SAMN05421504_103958"/>
<evidence type="ECO:0000313" key="4">
    <source>
        <dbReference type="Proteomes" id="UP000199515"/>
    </source>
</evidence>
<dbReference type="Gene3D" id="3.40.50.620">
    <property type="entry name" value="HUPs"/>
    <property type="match status" value="1"/>
</dbReference>
<dbReference type="NCBIfam" id="TIGR00125">
    <property type="entry name" value="cyt_tran_rel"/>
    <property type="match status" value="1"/>
</dbReference>
<dbReference type="Pfam" id="PF13521">
    <property type="entry name" value="AAA_28"/>
    <property type="match status" value="1"/>
</dbReference>
<dbReference type="RefSeq" id="WP_218134825.1">
    <property type="nucleotide sequence ID" value="NZ_FNON01000003.1"/>
</dbReference>
<dbReference type="AlphaFoldDB" id="A0A1H3ESJ1"/>
<sequence>MKFAHGMVIGKFYPPHLGHHHLIRAAAERCEQVTVIACASTVESIPLADRVAWLRAEHADTPWVRVVGTMDEHATDYDDPDVWEIHCAIFREALGGDVVDAVFTSESYGTELARRFDATSVVVDLDRASVPVSGTAVRADPAGQWEFLAPSVRAWFARRVVVLGAESSGTTTVSRALAEHYGAEWVPEYGREYTELKLARARAADPAATVFDLRWEAEDFAMVAKHQNAAEDAAAGRGGPLLFCDTDSFATRVWEERYLGSTSLVSNRKPALYLLTDHEDVPFEDDGLRDGEDIRPWMTARFAELLGTTGVPWLRLTGSLDERLRTAVQACDALLAKGWILAPPLG</sequence>
<dbReference type="InterPro" id="IPR038727">
    <property type="entry name" value="NadR/Ttd14_AAA_dom"/>
</dbReference>
<keyword evidence="3" id="KW-0808">Transferase</keyword>
<dbReference type="SUPFAM" id="SSF52374">
    <property type="entry name" value="Nucleotidylyl transferase"/>
    <property type="match status" value="1"/>
</dbReference>
<keyword evidence="3" id="KW-0548">Nucleotidyltransferase</keyword>
<dbReference type="Gene3D" id="3.40.50.300">
    <property type="entry name" value="P-loop containing nucleotide triphosphate hydrolases"/>
    <property type="match status" value="1"/>
</dbReference>
<accession>A0A1H3ESJ1</accession>
<evidence type="ECO:0000259" key="1">
    <source>
        <dbReference type="Pfam" id="PF01467"/>
    </source>
</evidence>
<evidence type="ECO:0000313" key="3">
    <source>
        <dbReference type="EMBL" id="SDX81620.1"/>
    </source>
</evidence>
<feature type="domain" description="NadR/Ttd14 AAA" evidence="2">
    <location>
        <begin position="159"/>
        <end position="323"/>
    </location>
</feature>
<protein>
    <submittedName>
        <fullName evidence="3">Nicotinamide-nucleotide adenylyltransferase, NadR type</fullName>
    </submittedName>
</protein>
<gene>
    <name evidence="3" type="ORF">SAMN05421504_103958</name>
</gene>
<dbReference type="InterPro" id="IPR014729">
    <property type="entry name" value="Rossmann-like_a/b/a_fold"/>
</dbReference>
<dbReference type="PANTHER" id="PTHR37512">
    <property type="entry name" value="TRIFUNCTIONAL NAD BIOSYNTHESIS/REGULATOR PROTEIN NADR"/>
    <property type="match status" value="1"/>
</dbReference>
<feature type="domain" description="Cytidyltransferase-like" evidence="1">
    <location>
        <begin position="8"/>
        <end position="66"/>
    </location>
</feature>